<proteinExistence type="predicted"/>
<keyword evidence="3" id="KW-1185">Reference proteome</keyword>
<keyword evidence="1" id="KW-0732">Signal</keyword>
<sequence length="196" mass="19272">MHLRILASILIGAHISTAAPLSVTTSENNIIADILGGLKGTSTNTGLAAATTTDILAANTATVLSGLDQVATNTLAVEATMPAVTTAATSISSDGDLANILSELAGSKTAIGTGTGTGTSTLSYESATTSATKSSSSTATNSLSGILNLFLTVVEFLAKSFGVSDKVVSTVEEVIDGLDGDSTASATAAVTSTNQA</sequence>
<dbReference type="EMBL" id="CP034461">
    <property type="protein sequence ID" value="QBM90718.1"/>
    <property type="molecule type" value="Genomic_DNA"/>
</dbReference>
<evidence type="ECO:0000313" key="3">
    <source>
        <dbReference type="Proteomes" id="UP000292447"/>
    </source>
</evidence>
<feature type="chain" id="PRO_5020260209" evidence="1">
    <location>
        <begin position="19"/>
        <end position="196"/>
    </location>
</feature>
<dbReference type="Proteomes" id="UP000292447">
    <property type="component" value="Chromosome VI"/>
</dbReference>
<dbReference type="AlphaFoldDB" id="A0A4P6XWN2"/>
<protein>
    <submittedName>
        <fullName evidence="2">Uncharacterized protein</fullName>
    </submittedName>
</protein>
<evidence type="ECO:0000256" key="1">
    <source>
        <dbReference type="SAM" id="SignalP"/>
    </source>
</evidence>
<feature type="signal peptide" evidence="1">
    <location>
        <begin position="1"/>
        <end position="18"/>
    </location>
</feature>
<organism evidence="2 3">
    <name type="scientific">Metschnikowia aff. pulcherrima</name>
    <dbReference type="NCBI Taxonomy" id="2163413"/>
    <lineage>
        <taxon>Eukaryota</taxon>
        <taxon>Fungi</taxon>
        <taxon>Dikarya</taxon>
        <taxon>Ascomycota</taxon>
        <taxon>Saccharomycotina</taxon>
        <taxon>Pichiomycetes</taxon>
        <taxon>Metschnikowiaceae</taxon>
        <taxon>Metschnikowia</taxon>
    </lineage>
</organism>
<evidence type="ECO:0000313" key="2">
    <source>
        <dbReference type="EMBL" id="QBM90718.1"/>
    </source>
</evidence>
<accession>A0A4P6XWN2</accession>
<gene>
    <name evidence="2" type="ORF">METSCH_F03040</name>
</gene>
<reference evidence="3" key="1">
    <citation type="submission" date="2019-03" db="EMBL/GenBank/DDBJ databases">
        <title>Snf2 controls pulcherriminic acid biosynthesis and connects pigmentation and antifungal activity of the yeast Metschnikowia pulcherrima.</title>
        <authorList>
            <person name="Gore-Lloyd D."/>
            <person name="Sumann I."/>
            <person name="Brachmann A.O."/>
            <person name="Schneeberger K."/>
            <person name="Ortiz-Merino R.A."/>
            <person name="Moreno-Beltran M."/>
            <person name="Schlaefli M."/>
            <person name="Kirner P."/>
            <person name="Santos Kron A."/>
            <person name="Wolfe K.H."/>
            <person name="Piel J."/>
            <person name="Ahrens C.H."/>
            <person name="Henk D."/>
            <person name="Freimoser F.M."/>
        </authorList>
    </citation>
    <scope>NUCLEOTIDE SEQUENCE [LARGE SCALE GENOMIC DNA]</scope>
    <source>
        <strain evidence="3">APC 1.2</strain>
    </source>
</reference>
<name>A0A4P6XWN2_9ASCO</name>